<feature type="transmembrane region" description="Helical" evidence="1">
    <location>
        <begin position="328"/>
        <end position="349"/>
    </location>
</feature>
<gene>
    <name evidence="2" type="ORF">H1B29_03315</name>
</gene>
<feature type="transmembrane region" description="Helical" evidence="1">
    <location>
        <begin position="20"/>
        <end position="41"/>
    </location>
</feature>
<accession>A0A7V9WRI4</accession>
<keyword evidence="1" id="KW-0472">Membrane</keyword>
<feature type="transmembrane region" description="Helical" evidence="1">
    <location>
        <begin position="152"/>
        <end position="178"/>
    </location>
</feature>
<feature type="transmembrane region" description="Helical" evidence="1">
    <location>
        <begin position="230"/>
        <end position="251"/>
    </location>
</feature>
<feature type="transmembrane region" description="Helical" evidence="1">
    <location>
        <begin position="56"/>
        <end position="79"/>
    </location>
</feature>
<protein>
    <submittedName>
        <fullName evidence="2">ABC transporter permease</fullName>
    </submittedName>
</protein>
<feature type="transmembrane region" description="Helical" evidence="1">
    <location>
        <begin position="384"/>
        <end position="406"/>
    </location>
</feature>
<evidence type="ECO:0000256" key="1">
    <source>
        <dbReference type="SAM" id="Phobius"/>
    </source>
</evidence>
<name>A0A7V9WRI4_STRPO</name>
<keyword evidence="1" id="KW-1133">Transmembrane helix</keyword>
<keyword evidence="1" id="KW-0812">Transmembrane</keyword>
<reference evidence="2 3" key="1">
    <citation type="submission" date="2020-07" db="EMBL/GenBank/DDBJ databases">
        <title>Molecular and genomic characterization of Streptococcus porcinus isolated from diseased swine in Brazil.</title>
        <authorList>
            <person name="Moreno L.Z."/>
            <person name="Matajira C.E.C."/>
            <person name="Poor A.P."/>
            <person name="Dutra M.C."/>
            <person name="Moreno A.M."/>
        </authorList>
    </citation>
    <scope>NUCLEOTIDE SEQUENCE [LARGE SCALE GENOMIC DNA]</scope>
    <source>
        <strain evidence="2 3">SP0816-2</strain>
    </source>
</reference>
<proteinExistence type="predicted"/>
<organism evidence="2 3">
    <name type="scientific">Streptococcus porcinus</name>
    <dbReference type="NCBI Taxonomy" id="1340"/>
    <lineage>
        <taxon>Bacteria</taxon>
        <taxon>Bacillati</taxon>
        <taxon>Bacillota</taxon>
        <taxon>Bacilli</taxon>
        <taxon>Lactobacillales</taxon>
        <taxon>Streptococcaceae</taxon>
        <taxon>Streptococcus</taxon>
    </lineage>
</organism>
<dbReference type="Proteomes" id="UP000524462">
    <property type="component" value="Unassembled WGS sequence"/>
</dbReference>
<feature type="transmembrane region" description="Helical" evidence="1">
    <location>
        <begin position="258"/>
        <end position="281"/>
    </location>
</feature>
<evidence type="ECO:0000313" key="3">
    <source>
        <dbReference type="Proteomes" id="UP000524462"/>
    </source>
</evidence>
<feature type="transmembrane region" description="Helical" evidence="1">
    <location>
        <begin position="418"/>
        <end position="440"/>
    </location>
</feature>
<feature type="transmembrane region" description="Helical" evidence="1">
    <location>
        <begin position="199"/>
        <end position="218"/>
    </location>
</feature>
<feature type="transmembrane region" description="Helical" evidence="1">
    <location>
        <begin position="293"/>
        <end position="316"/>
    </location>
</feature>
<feature type="transmembrane region" description="Helical" evidence="1">
    <location>
        <begin position="99"/>
        <end position="132"/>
    </location>
</feature>
<dbReference type="EMBL" id="JACEGE010000007">
    <property type="protein sequence ID" value="MBA2795518.1"/>
    <property type="molecule type" value="Genomic_DNA"/>
</dbReference>
<comment type="caution">
    <text evidence="2">The sequence shown here is derived from an EMBL/GenBank/DDBJ whole genome shotgun (WGS) entry which is preliminary data.</text>
</comment>
<sequence length="446" mass="50563">MLRLIIYQYRKSRKQWLGTIPVFGVSAMIVSLSLNGLFAIVSNSDSFSGTVDPKPIFLMPIFFGGLTLFLVVASIIRFLIDLFKDDYRLWAIIGADRCYLSFIIAGQLFIVAFFSSCLSYPISLILTSQYYLTLQHLFGLQVLPNINISASIPAFLLTLFIIPMLAFFSGLFYSGKILKISENNKRVINNKFRVSVRKFILLIFIFLLLWGVCLTLIFDLPNINYGVPKIFVQVQAIFYTLIINILFINSITPYLQTFILNIIKVLVEKFGYGFIIARWNILKNQSYLKSLNVSLITGITLISGFQLISNNILFLFQRNSAIEMKASFVLYLMAPILIILSNVISLTILVSTRNAKEKNTMSILGVSSYHYITIQLCEALLNSVLIYIISITFNIVILALICYVVGNQLHIHLVDYMSALSIAAYVAIITFIVIFLTKILQQRIHS</sequence>
<dbReference type="AlphaFoldDB" id="A0A7V9WRI4"/>
<dbReference type="RefSeq" id="WP_181459797.1">
    <property type="nucleotide sequence ID" value="NZ_JACEGE010000007.1"/>
</dbReference>
<evidence type="ECO:0000313" key="2">
    <source>
        <dbReference type="EMBL" id="MBA2795518.1"/>
    </source>
</evidence>